<evidence type="ECO:0000256" key="1">
    <source>
        <dbReference type="ARBA" id="ARBA00022729"/>
    </source>
</evidence>
<dbReference type="InterPro" id="IPR001638">
    <property type="entry name" value="Solute-binding_3/MltF_N"/>
</dbReference>
<dbReference type="EMBL" id="MLJW01000342">
    <property type="protein sequence ID" value="OIQ89153.1"/>
    <property type="molecule type" value="Genomic_DNA"/>
</dbReference>
<keyword evidence="1" id="KW-0732">Signal</keyword>
<evidence type="ECO:0000313" key="3">
    <source>
        <dbReference type="EMBL" id="OIQ89153.1"/>
    </source>
</evidence>
<sequence length="181" mass="19428">MRKGDDPAADKARAGAGWRRWAVALLLLAAGLSPAAAVAGAPPLKVVTDDNYPPYIFRTADGALEGYLVDAWVLWQTKTGRRVVLTATDWADAQQIMQAGQADVIDTIFQTPERQRLYDFSPPYADIPVPIYVHASIGGVTDVKALAGFLVGAKKGDACVDRLNAAGITGIRTYDTNRPMN</sequence>
<name>A0A1J5QZL1_9ZZZZ</name>
<dbReference type="PANTHER" id="PTHR35936">
    <property type="entry name" value="MEMBRANE-BOUND LYTIC MUREIN TRANSGLYCOSYLASE F"/>
    <property type="match status" value="1"/>
</dbReference>
<dbReference type="PANTHER" id="PTHR35936:SF35">
    <property type="entry name" value="L-CYSTINE-BINDING PROTEIN TCYJ"/>
    <property type="match status" value="1"/>
</dbReference>
<dbReference type="Gene3D" id="3.40.190.10">
    <property type="entry name" value="Periplasmic binding protein-like II"/>
    <property type="match status" value="2"/>
</dbReference>
<dbReference type="Pfam" id="PF00497">
    <property type="entry name" value="SBP_bac_3"/>
    <property type="match status" value="1"/>
</dbReference>
<comment type="caution">
    <text evidence="3">The sequence shown here is derived from an EMBL/GenBank/DDBJ whole genome shotgun (WGS) entry which is preliminary data.</text>
</comment>
<reference evidence="3" key="1">
    <citation type="submission" date="2016-10" db="EMBL/GenBank/DDBJ databases">
        <title>Sequence of Gallionella enrichment culture.</title>
        <authorList>
            <person name="Poehlein A."/>
            <person name="Muehling M."/>
            <person name="Daniel R."/>
        </authorList>
    </citation>
    <scope>NUCLEOTIDE SEQUENCE</scope>
</reference>
<gene>
    <name evidence="3" type="primary">fliY_2</name>
    <name evidence="3" type="ORF">GALL_289740</name>
</gene>
<organism evidence="3">
    <name type="scientific">mine drainage metagenome</name>
    <dbReference type="NCBI Taxonomy" id="410659"/>
    <lineage>
        <taxon>unclassified sequences</taxon>
        <taxon>metagenomes</taxon>
        <taxon>ecological metagenomes</taxon>
    </lineage>
</organism>
<evidence type="ECO:0000259" key="2">
    <source>
        <dbReference type="Pfam" id="PF00497"/>
    </source>
</evidence>
<dbReference type="SUPFAM" id="SSF53850">
    <property type="entry name" value="Periplasmic binding protein-like II"/>
    <property type="match status" value="1"/>
</dbReference>
<proteinExistence type="predicted"/>
<protein>
    <submittedName>
        <fullName evidence="3">Cystine-binding periplasmic protein</fullName>
    </submittedName>
</protein>
<accession>A0A1J5QZL1</accession>
<feature type="domain" description="Solute-binding protein family 3/N-terminal" evidence="2">
    <location>
        <begin position="44"/>
        <end position="164"/>
    </location>
</feature>
<dbReference type="AlphaFoldDB" id="A0A1J5QZL1"/>